<dbReference type="AlphaFoldDB" id="A0AAP5I373"/>
<keyword evidence="3" id="KW-1185">Reference proteome</keyword>
<comment type="caution">
    <text evidence="2">The sequence shown here is derived from an EMBL/GenBank/DDBJ whole genome shotgun (WGS) entry which is preliminary data.</text>
</comment>
<dbReference type="InterPro" id="IPR049368">
    <property type="entry name" value="FkbO_Hyg5-like_N"/>
</dbReference>
<dbReference type="Gene3D" id="3.30.1330.40">
    <property type="entry name" value="RutC-like"/>
    <property type="match status" value="1"/>
</dbReference>
<dbReference type="SUPFAM" id="SSF55298">
    <property type="entry name" value="YjgF-like"/>
    <property type="match status" value="1"/>
</dbReference>
<feature type="domain" description="Chorismatase FkbO/Hyg5-like N-terminal" evidence="1">
    <location>
        <begin position="55"/>
        <end position="166"/>
    </location>
</feature>
<dbReference type="InterPro" id="IPR035959">
    <property type="entry name" value="RutC-like_sf"/>
</dbReference>
<organism evidence="2 3">
    <name type="scientific">Aetokthonos hydrillicola Thurmond2011</name>
    <dbReference type="NCBI Taxonomy" id="2712845"/>
    <lineage>
        <taxon>Bacteria</taxon>
        <taxon>Bacillati</taxon>
        <taxon>Cyanobacteriota</taxon>
        <taxon>Cyanophyceae</taxon>
        <taxon>Nostocales</taxon>
        <taxon>Hapalosiphonaceae</taxon>
        <taxon>Aetokthonos</taxon>
    </lineage>
</organism>
<dbReference type="RefSeq" id="WP_208339609.1">
    <property type="nucleotide sequence ID" value="NZ_CAWQFN010000556.1"/>
</dbReference>
<proteinExistence type="predicted"/>
<dbReference type="EMBL" id="JAALHA020000001">
    <property type="protein sequence ID" value="MDR9893951.1"/>
    <property type="molecule type" value="Genomic_DNA"/>
</dbReference>
<evidence type="ECO:0000259" key="1">
    <source>
        <dbReference type="Pfam" id="PF21168"/>
    </source>
</evidence>
<gene>
    <name evidence="2" type="ORF">G7B40_005100</name>
</gene>
<name>A0AAP5I373_9CYAN</name>
<sequence length="315" mass="36291">MLNPRRTSKGKLRIDFGHIRTSCCSRFNEIHLKVSIPVLDKKLTSLYPLSTVRNVITYEDRDFHILETDNQLIGALVKSITYPMENTVYDIYLDLLALTRNWNLCRIWNYIPYINDESRGLENYKSFCKGRALAFEKFYGEDFQVKLPAATGVGITEDTYVIYFIATKENILNVENPEQVSAFSYPRQYGPRSPSFARGTVTIAQGNRIGYLSGTASIKGHESLGKGDIVKQFYITLDNMSLVLERMGFGNNFPDPELYDRHFTIYLRHPSDLLIVQKMVAENFLPTDHLIYLHSDICRVDLDIEIETTITEKER</sequence>
<reference evidence="3" key="1">
    <citation type="journal article" date="2021" name="Science">
        <title>Hunting the eagle killer: A cyanobacterial neurotoxin causes vacuolar myelinopathy.</title>
        <authorList>
            <person name="Breinlinger S."/>
            <person name="Phillips T.J."/>
            <person name="Haram B.N."/>
            <person name="Mares J."/>
            <person name="Martinez Yerena J.A."/>
            <person name="Hrouzek P."/>
            <person name="Sobotka R."/>
            <person name="Henderson W.M."/>
            <person name="Schmieder P."/>
            <person name="Williams S.M."/>
            <person name="Lauderdale J.D."/>
            <person name="Wilde H.D."/>
            <person name="Gerrin W."/>
            <person name="Kust A."/>
            <person name="Washington J.W."/>
            <person name="Wagner C."/>
            <person name="Geier B."/>
            <person name="Liebeke M."/>
            <person name="Enke H."/>
            <person name="Niedermeyer T.H.J."/>
            <person name="Wilde S.B."/>
        </authorList>
    </citation>
    <scope>NUCLEOTIDE SEQUENCE [LARGE SCALE GENOMIC DNA]</scope>
    <source>
        <strain evidence="3">Thurmond2011</strain>
    </source>
</reference>
<accession>A0AAP5I373</accession>
<evidence type="ECO:0000313" key="3">
    <source>
        <dbReference type="Proteomes" id="UP000667802"/>
    </source>
</evidence>
<evidence type="ECO:0000313" key="2">
    <source>
        <dbReference type="EMBL" id="MDR9893951.1"/>
    </source>
</evidence>
<dbReference type="Pfam" id="PF21168">
    <property type="entry name" value="FkbO_Hyg5-like_N"/>
    <property type="match status" value="1"/>
</dbReference>
<protein>
    <recommendedName>
        <fullName evidence="1">Chorismatase FkbO/Hyg5-like N-terminal domain-containing protein</fullName>
    </recommendedName>
</protein>
<dbReference type="Proteomes" id="UP000667802">
    <property type="component" value="Unassembled WGS sequence"/>
</dbReference>